<evidence type="ECO:0000256" key="4">
    <source>
        <dbReference type="ARBA" id="ARBA00022833"/>
    </source>
</evidence>
<gene>
    <name evidence="6" type="ORF">MEUPH1_LOCUS26111</name>
</gene>
<organism evidence="6 7">
    <name type="scientific">Macrosiphum euphorbiae</name>
    <name type="common">potato aphid</name>
    <dbReference type="NCBI Taxonomy" id="13131"/>
    <lineage>
        <taxon>Eukaryota</taxon>
        <taxon>Metazoa</taxon>
        <taxon>Ecdysozoa</taxon>
        <taxon>Arthropoda</taxon>
        <taxon>Hexapoda</taxon>
        <taxon>Insecta</taxon>
        <taxon>Pterygota</taxon>
        <taxon>Neoptera</taxon>
        <taxon>Paraneoptera</taxon>
        <taxon>Hemiptera</taxon>
        <taxon>Sternorrhyncha</taxon>
        <taxon>Aphidomorpha</taxon>
        <taxon>Aphidoidea</taxon>
        <taxon>Aphididae</taxon>
        <taxon>Macrosiphini</taxon>
        <taxon>Macrosiphum</taxon>
    </lineage>
</organism>
<dbReference type="Proteomes" id="UP001160148">
    <property type="component" value="Unassembled WGS sequence"/>
</dbReference>
<dbReference type="SUPFAM" id="SSF140996">
    <property type="entry name" value="Hermes dimerisation domain"/>
    <property type="match status" value="1"/>
</dbReference>
<dbReference type="EMBL" id="CARXXK010001024">
    <property type="protein sequence ID" value="CAI6372206.1"/>
    <property type="molecule type" value="Genomic_DNA"/>
</dbReference>
<evidence type="ECO:0000256" key="5">
    <source>
        <dbReference type="ARBA" id="ARBA00023242"/>
    </source>
</evidence>
<keyword evidence="5" id="KW-0539">Nucleus</keyword>
<dbReference type="PANTHER" id="PTHR46481">
    <property type="entry name" value="ZINC FINGER BED DOMAIN-CONTAINING PROTEIN 4"/>
    <property type="match status" value="1"/>
</dbReference>
<evidence type="ECO:0000256" key="3">
    <source>
        <dbReference type="ARBA" id="ARBA00022771"/>
    </source>
</evidence>
<evidence type="ECO:0000256" key="2">
    <source>
        <dbReference type="ARBA" id="ARBA00022723"/>
    </source>
</evidence>
<name>A0AAV0XYE2_9HEMI</name>
<dbReference type="PANTHER" id="PTHR46481:SF10">
    <property type="entry name" value="ZINC FINGER BED DOMAIN-CONTAINING PROTEIN 39"/>
    <property type="match status" value="1"/>
</dbReference>
<dbReference type="GO" id="GO:0005634">
    <property type="term" value="C:nucleus"/>
    <property type="evidence" value="ECO:0007669"/>
    <property type="project" value="UniProtKB-SubCell"/>
</dbReference>
<evidence type="ECO:0000256" key="1">
    <source>
        <dbReference type="ARBA" id="ARBA00004123"/>
    </source>
</evidence>
<dbReference type="GO" id="GO:0008270">
    <property type="term" value="F:zinc ion binding"/>
    <property type="evidence" value="ECO:0007669"/>
    <property type="project" value="UniProtKB-KW"/>
</dbReference>
<dbReference type="InterPro" id="IPR052035">
    <property type="entry name" value="ZnF_BED_domain_contain"/>
</dbReference>
<evidence type="ECO:0000313" key="7">
    <source>
        <dbReference type="Proteomes" id="UP001160148"/>
    </source>
</evidence>
<dbReference type="AlphaFoldDB" id="A0AAV0XYE2"/>
<evidence type="ECO:0000313" key="6">
    <source>
        <dbReference type="EMBL" id="CAI6372206.1"/>
    </source>
</evidence>
<dbReference type="Gene3D" id="1.10.10.1070">
    <property type="entry name" value="Zinc finger, BED domain-containing"/>
    <property type="match status" value="1"/>
</dbReference>
<comment type="caution">
    <text evidence="6">The sequence shown here is derived from an EMBL/GenBank/DDBJ whole genome shotgun (WGS) entry which is preliminary data.</text>
</comment>
<accession>A0AAV0XYE2</accession>
<keyword evidence="4" id="KW-0862">Zinc</keyword>
<keyword evidence="2" id="KW-0479">Metal-binding</keyword>
<comment type="subcellular location">
    <subcellularLocation>
        <location evidence="1">Nucleus</location>
    </subcellularLocation>
</comment>
<keyword evidence="3" id="KW-0863">Zinc-finger</keyword>
<proteinExistence type="predicted"/>
<reference evidence="6 7" key="1">
    <citation type="submission" date="2023-01" db="EMBL/GenBank/DDBJ databases">
        <authorList>
            <person name="Whitehead M."/>
        </authorList>
    </citation>
    <scope>NUCLEOTIDE SEQUENCE [LARGE SCALE GENOMIC DNA]</scope>
</reference>
<evidence type="ECO:0008006" key="8">
    <source>
        <dbReference type="Google" id="ProtNLM"/>
    </source>
</evidence>
<protein>
    <recommendedName>
        <fullName evidence="8">LAGLIDADG homing endonuclease</fullName>
    </recommendedName>
</protein>
<keyword evidence="7" id="KW-1185">Reference proteome</keyword>
<sequence>MSVGGTQHKCITDTIAYFLCKDNKAFSTIEGKGFRNMVNKLNPLYKVPCRNTIKTYIDDKYKIVESKFRLDLKTISKFFSDH</sequence>